<sequence>MKYTLTQDKSQQKWSVGGEDEEEEEQEEEEGEEEEEAGDDKDEERLKVGSSPVECCCCCHGNGWRAVTRWVAMPGSDQVWRALIGLSTGSPQSFAVAAGCCHSPGLPAVRTPTGTPPVVPIDLEVSVRVLNWATLLIIHSWCRVKMPGNQLPSDQCSEFLRELPRILRDLGLSRKSARDISLNVFSLCPVSHGRVVKRVSGFR</sequence>
<dbReference type="EMBL" id="CADEAL010000050">
    <property type="protein sequence ID" value="CAB1413349.1"/>
    <property type="molecule type" value="Genomic_DNA"/>
</dbReference>
<feature type="region of interest" description="Disordered" evidence="1">
    <location>
        <begin position="1"/>
        <end position="45"/>
    </location>
</feature>
<feature type="compositionally biased region" description="Polar residues" evidence="1">
    <location>
        <begin position="1"/>
        <end position="14"/>
    </location>
</feature>
<protein>
    <submittedName>
        <fullName evidence="2">Uncharacterized protein</fullName>
    </submittedName>
</protein>
<evidence type="ECO:0000313" key="2">
    <source>
        <dbReference type="EMBL" id="CAB1413349.1"/>
    </source>
</evidence>
<proteinExistence type="predicted"/>
<evidence type="ECO:0000313" key="3">
    <source>
        <dbReference type="Proteomes" id="UP001153269"/>
    </source>
</evidence>
<organism evidence="2 3">
    <name type="scientific">Pleuronectes platessa</name>
    <name type="common">European plaice</name>
    <dbReference type="NCBI Taxonomy" id="8262"/>
    <lineage>
        <taxon>Eukaryota</taxon>
        <taxon>Metazoa</taxon>
        <taxon>Chordata</taxon>
        <taxon>Craniata</taxon>
        <taxon>Vertebrata</taxon>
        <taxon>Euteleostomi</taxon>
        <taxon>Actinopterygii</taxon>
        <taxon>Neopterygii</taxon>
        <taxon>Teleostei</taxon>
        <taxon>Neoteleostei</taxon>
        <taxon>Acanthomorphata</taxon>
        <taxon>Carangaria</taxon>
        <taxon>Pleuronectiformes</taxon>
        <taxon>Pleuronectoidei</taxon>
        <taxon>Pleuronectidae</taxon>
        <taxon>Pleuronectes</taxon>
    </lineage>
</organism>
<gene>
    <name evidence="2" type="ORF">PLEPLA_LOCUS1049</name>
</gene>
<dbReference type="Proteomes" id="UP001153269">
    <property type="component" value="Unassembled WGS sequence"/>
</dbReference>
<keyword evidence="3" id="KW-1185">Reference proteome</keyword>
<name>A0A9N7TJW7_PLEPL</name>
<evidence type="ECO:0000256" key="1">
    <source>
        <dbReference type="SAM" id="MobiDB-lite"/>
    </source>
</evidence>
<feature type="compositionally biased region" description="Acidic residues" evidence="1">
    <location>
        <begin position="18"/>
        <end position="42"/>
    </location>
</feature>
<dbReference type="AlphaFoldDB" id="A0A9N7TJW7"/>
<comment type="caution">
    <text evidence="2">The sequence shown here is derived from an EMBL/GenBank/DDBJ whole genome shotgun (WGS) entry which is preliminary data.</text>
</comment>
<accession>A0A9N7TJW7</accession>
<reference evidence="2" key="1">
    <citation type="submission" date="2020-03" db="EMBL/GenBank/DDBJ databases">
        <authorList>
            <person name="Weist P."/>
        </authorList>
    </citation>
    <scope>NUCLEOTIDE SEQUENCE</scope>
</reference>